<protein>
    <submittedName>
        <fullName evidence="2">Uncharacterized protein</fullName>
    </submittedName>
</protein>
<accession>A0A7S0T3L6</accession>
<evidence type="ECO:0000256" key="1">
    <source>
        <dbReference type="SAM" id="MobiDB-lite"/>
    </source>
</evidence>
<reference evidence="2" key="1">
    <citation type="submission" date="2021-01" db="EMBL/GenBank/DDBJ databases">
        <authorList>
            <person name="Corre E."/>
            <person name="Pelletier E."/>
            <person name="Niang G."/>
            <person name="Scheremetjew M."/>
            <person name="Finn R."/>
            <person name="Kale V."/>
            <person name="Holt S."/>
            <person name="Cochrane G."/>
            <person name="Meng A."/>
            <person name="Brown T."/>
            <person name="Cohen L."/>
        </authorList>
    </citation>
    <scope>NUCLEOTIDE SEQUENCE</scope>
    <source>
        <strain evidence="2">CCMP3276</strain>
    </source>
</reference>
<dbReference type="AlphaFoldDB" id="A0A7S0T3L6"/>
<feature type="region of interest" description="Disordered" evidence="1">
    <location>
        <begin position="352"/>
        <end position="388"/>
    </location>
</feature>
<name>A0A7S0T3L6_9RHOD</name>
<evidence type="ECO:0000313" key="2">
    <source>
        <dbReference type="EMBL" id="CAD8724362.1"/>
    </source>
</evidence>
<sequence>MGVMVPRGKNYSVSEAAAQAWENQKRFNVDWAALRTAEVYELSGVPVAFGDVYAPVNEGDENDSAKQDHALLVFVGGAGRWELCRALKYVQFAAELLTRARITFLFDGARCSAHDANVFARELHQFARFDGIQFCIDVHGLVFNEFKLRTSHFDLRQRAPALFRRSSTKSGEILLPPELPVFLLRFTAAWQTVRPVLQYCYAPKDDSSDSSDLIVRLHKELGLDESQAAFSKDSFFLQEYVRLKDTLASASATAAHSSDNFGAAACASSNAKFLRASRSLAGRSSRLGSMSQQKSAPFPLMKISRVSSGIQPDDVFVNNNNNSSTCNNRSPNNLDNSSSYEGFSFGSMSFRKHAEQQNQNAAASRARSGTDRTRFPRPSARTWSVPAQ</sequence>
<proteinExistence type="predicted"/>
<organism evidence="2">
    <name type="scientific">Erythrolobus madagascarensis</name>
    <dbReference type="NCBI Taxonomy" id="708628"/>
    <lineage>
        <taxon>Eukaryota</taxon>
        <taxon>Rhodophyta</taxon>
        <taxon>Bangiophyceae</taxon>
        <taxon>Porphyridiales</taxon>
        <taxon>Porphyridiaceae</taxon>
        <taxon>Erythrolobus</taxon>
    </lineage>
</organism>
<dbReference type="EMBL" id="HBFE01000643">
    <property type="protein sequence ID" value="CAD8724362.1"/>
    <property type="molecule type" value="Transcribed_RNA"/>
</dbReference>
<gene>
    <name evidence="2" type="ORF">EMAD1354_LOCUS439</name>
</gene>
<feature type="compositionally biased region" description="Low complexity" evidence="1">
    <location>
        <begin position="356"/>
        <end position="367"/>
    </location>
</feature>
<feature type="region of interest" description="Disordered" evidence="1">
    <location>
        <begin position="318"/>
        <end position="338"/>
    </location>
</feature>
<feature type="compositionally biased region" description="Low complexity" evidence="1">
    <location>
        <begin position="318"/>
        <end position="333"/>
    </location>
</feature>